<gene>
    <name evidence="1" type="ORF">GHO28_25635</name>
</gene>
<dbReference type="AlphaFoldDB" id="A0A6A7ZG32"/>
<dbReference type="InterPro" id="IPR047760">
    <property type="entry name" value="XaxB-like"/>
</dbReference>
<evidence type="ECO:0000313" key="1">
    <source>
        <dbReference type="EMBL" id="MQU45856.1"/>
    </source>
</evidence>
<name>A0A6A7ZG32_9PSED</name>
<comment type="caution">
    <text evidence="1">The sequence shown here is derived from an EMBL/GenBank/DDBJ whole genome shotgun (WGS) entry which is preliminary data.</text>
</comment>
<protein>
    <submittedName>
        <fullName evidence="1">Alpha-xenorhabdolysin family binary toxin subunit B</fullName>
    </submittedName>
</protein>
<reference evidence="1 2" key="1">
    <citation type="submission" date="2019-10" db="EMBL/GenBank/DDBJ databases">
        <title>Evaluation of single-gene subtyping targets for Pseudomonas.</title>
        <authorList>
            <person name="Reichler S.J."/>
            <person name="Orsi R.H."/>
            <person name="Wiedmann M."/>
            <person name="Martin N.H."/>
            <person name="Murphy S.I."/>
        </authorList>
    </citation>
    <scope>NUCLEOTIDE SEQUENCE [LARGE SCALE GENOMIC DNA]</scope>
    <source>
        <strain evidence="1 2">FSL R10-1876</strain>
    </source>
</reference>
<sequence>MATPYMRCCTCSLRPPILAERANLPAKAKSKLRELKVQLSAQLSNIKSPLPSRLTQEHLKEFKKDQIETEAALLLLSNQKTKLQEQRQILTDVIDALSQGSPEAIKQNDTVTLQSLAQLGMSSPHIAVILLAINQMKETIGTIGEGIRYKDMVKQRDALVSKITDQSTSIASKQKQIVALKGKIQFIDTLHTIDDLLKIYSNEYQHVIDNFESFTAQADTDFKNNAQQLITLLTPISNPW</sequence>
<dbReference type="Proteomes" id="UP000466863">
    <property type="component" value="Unassembled WGS sequence"/>
</dbReference>
<evidence type="ECO:0000313" key="2">
    <source>
        <dbReference type="Proteomes" id="UP000466863"/>
    </source>
</evidence>
<proteinExistence type="predicted"/>
<accession>A0A6A7ZG32</accession>
<dbReference type="NCBIfam" id="NF033927">
    <property type="entry name" value="alph_xenorhab_B"/>
    <property type="match status" value="1"/>
</dbReference>
<dbReference type="EMBL" id="WIVV01000209">
    <property type="protein sequence ID" value="MQU45856.1"/>
    <property type="molecule type" value="Genomic_DNA"/>
</dbReference>
<organism evidence="1 2">
    <name type="scientific">Pseudomonas helleri</name>
    <dbReference type="NCBI Taxonomy" id="1608996"/>
    <lineage>
        <taxon>Bacteria</taxon>
        <taxon>Pseudomonadati</taxon>
        <taxon>Pseudomonadota</taxon>
        <taxon>Gammaproteobacteria</taxon>
        <taxon>Pseudomonadales</taxon>
        <taxon>Pseudomonadaceae</taxon>
        <taxon>Pseudomonas</taxon>
    </lineage>
</organism>